<evidence type="ECO:0000256" key="1">
    <source>
        <dbReference type="ARBA" id="ARBA00023015"/>
    </source>
</evidence>
<evidence type="ECO:0000313" key="6">
    <source>
        <dbReference type="EMBL" id="OYQ18050.1"/>
    </source>
</evidence>
<organism evidence="6 7">
    <name type="scientific">Elstera cyanobacteriorum</name>
    <dbReference type="NCBI Taxonomy" id="2022747"/>
    <lineage>
        <taxon>Bacteria</taxon>
        <taxon>Pseudomonadati</taxon>
        <taxon>Pseudomonadota</taxon>
        <taxon>Alphaproteobacteria</taxon>
        <taxon>Rhodospirillales</taxon>
        <taxon>Rhodospirillaceae</taxon>
        <taxon>Elstera</taxon>
    </lineage>
</organism>
<dbReference type="AlphaFoldDB" id="A0A255XP65"/>
<comment type="caution">
    <text evidence="6">The sequence shown here is derived from an EMBL/GenBank/DDBJ whole genome shotgun (WGS) entry which is preliminary data.</text>
</comment>
<dbReference type="PANTHER" id="PTHR33164:SF43">
    <property type="entry name" value="HTH-TYPE TRANSCRIPTIONAL REPRESSOR YETL"/>
    <property type="match status" value="1"/>
</dbReference>
<name>A0A255XP65_9PROT</name>
<feature type="region of interest" description="Disordered" evidence="4">
    <location>
        <begin position="156"/>
        <end position="178"/>
    </location>
</feature>
<protein>
    <recommendedName>
        <fullName evidence="5">HTH marR-type domain-containing protein</fullName>
    </recommendedName>
</protein>
<dbReference type="OrthoDB" id="7063965at2"/>
<keyword evidence="3" id="KW-0804">Transcription</keyword>
<evidence type="ECO:0000256" key="2">
    <source>
        <dbReference type="ARBA" id="ARBA00023125"/>
    </source>
</evidence>
<dbReference type="GO" id="GO:0003677">
    <property type="term" value="F:DNA binding"/>
    <property type="evidence" value="ECO:0007669"/>
    <property type="project" value="UniProtKB-KW"/>
</dbReference>
<dbReference type="Proteomes" id="UP000216361">
    <property type="component" value="Unassembled WGS sequence"/>
</dbReference>
<evidence type="ECO:0000256" key="4">
    <source>
        <dbReference type="SAM" id="MobiDB-lite"/>
    </source>
</evidence>
<proteinExistence type="predicted"/>
<dbReference type="InterPro" id="IPR036388">
    <property type="entry name" value="WH-like_DNA-bd_sf"/>
</dbReference>
<keyword evidence="1" id="KW-0805">Transcription regulation</keyword>
<gene>
    <name evidence="6" type="ORF">CHR90_13880</name>
</gene>
<dbReference type="InterPro" id="IPR023187">
    <property type="entry name" value="Tscrpt_reg_MarR-type_CS"/>
</dbReference>
<accession>A0A255XP65</accession>
<dbReference type="PROSITE" id="PS50995">
    <property type="entry name" value="HTH_MARR_2"/>
    <property type="match status" value="1"/>
</dbReference>
<dbReference type="PANTHER" id="PTHR33164">
    <property type="entry name" value="TRANSCRIPTIONAL REGULATOR, MARR FAMILY"/>
    <property type="match status" value="1"/>
</dbReference>
<dbReference type="Gene3D" id="1.10.10.10">
    <property type="entry name" value="Winged helix-like DNA-binding domain superfamily/Winged helix DNA-binding domain"/>
    <property type="match status" value="1"/>
</dbReference>
<dbReference type="GO" id="GO:0003700">
    <property type="term" value="F:DNA-binding transcription factor activity"/>
    <property type="evidence" value="ECO:0007669"/>
    <property type="project" value="InterPro"/>
</dbReference>
<feature type="domain" description="HTH marR-type" evidence="5">
    <location>
        <begin position="16"/>
        <end position="148"/>
    </location>
</feature>
<evidence type="ECO:0000313" key="7">
    <source>
        <dbReference type="Proteomes" id="UP000216361"/>
    </source>
</evidence>
<dbReference type="Pfam" id="PF12802">
    <property type="entry name" value="MarR_2"/>
    <property type="match status" value="1"/>
</dbReference>
<sequence>MNSMTSPTQLPSAVSVEQLSDAIARLGAVSRGNENRRANAAGLTALQASILAHLAGCETAPTISRLAAELVVTPATVSDAVATLVRKGFVAKRAADQDRRALVVSLTETGEKLANRVRSWPDPLAKAMAKLAPADLAALDRAVAALIGRLAEAGELPSAPARPVEAPRAASPVQRNAA</sequence>
<keyword evidence="7" id="KW-1185">Reference proteome</keyword>
<dbReference type="InterPro" id="IPR000835">
    <property type="entry name" value="HTH_MarR-typ"/>
</dbReference>
<keyword evidence="2" id="KW-0238">DNA-binding</keyword>
<dbReference type="InterPro" id="IPR036390">
    <property type="entry name" value="WH_DNA-bd_sf"/>
</dbReference>
<dbReference type="PROSITE" id="PS01117">
    <property type="entry name" value="HTH_MARR_1"/>
    <property type="match status" value="1"/>
</dbReference>
<feature type="compositionally biased region" description="Low complexity" evidence="4">
    <location>
        <begin position="157"/>
        <end position="178"/>
    </location>
</feature>
<dbReference type="SUPFAM" id="SSF46785">
    <property type="entry name" value="Winged helix' DNA-binding domain"/>
    <property type="match status" value="1"/>
</dbReference>
<dbReference type="InterPro" id="IPR039422">
    <property type="entry name" value="MarR/SlyA-like"/>
</dbReference>
<evidence type="ECO:0000259" key="5">
    <source>
        <dbReference type="PROSITE" id="PS50995"/>
    </source>
</evidence>
<dbReference type="SMART" id="SM00347">
    <property type="entry name" value="HTH_MARR"/>
    <property type="match status" value="1"/>
</dbReference>
<evidence type="ECO:0000256" key="3">
    <source>
        <dbReference type="ARBA" id="ARBA00023163"/>
    </source>
</evidence>
<dbReference type="EMBL" id="NOXS01000033">
    <property type="protein sequence ID" value="OYQ18050.1"/>
    <property type="molecule type" value="Genomic_DNA"/>
</dbReference>
<reference evidence="6 7" key="1">
    <citation type="submission" date="2017-07" db="EMBL/GenBank/DDBJ databases">
        <title>Elstera cyanobacteriorum sp. nov., a novel bacterium isolated from cyanobacterial aggregates in a eutrophic lake.</title>
        <authorList>
            <person name="Cai H."/>
        </authorList>
    </citation>
    <scope>NUCLEOTIDE SEQUENCE [LARGE SCALE GENOMIC DNA]</scope>
    <source>
        <strain evidence="6 7">TH019</strain>
    </source>
</reference>
<dbReference type="GO" id="GO:0006950">
    <property type="term" value="P:response to stress"/>
    <property type="evidence" value="ECO:0007669"/>
    <property type="project" value="TreeGrafter"/>
</dbReference>